<keyword evidence="1" id="KW-1133">Transmembrane helix</keyword>
<evidence type="ECO:0000313" key="3">
    <source>
        <dbReference type="EMBL" id="AIF67883.1"/>
    </source>
</evidence>
<gene>
    <name evidence="3" type="ORF">GZ22_15375</name>
</gene>
<dbReference type="NCBIfam" id="TIGR02870">
    <property type="entry name" value="spore_II_D"/>
    <property type="match status" value="1"/>
</dbReference>
<dbReference type="InterPro" id="IPR051922">
    <property type="entry name" value="Bact_Sporulation_Assoc"/>
</dbReference>
<dbReference type="GeneID" id="34223263"/>
<name>A0A075LTY2_9BACI</name>
<organism evidence="3 4">
    <name type="scientific">Terribacillus saccharophilus</name>
    <dbReference type="NCBI Taxonomy" id="361277"/>
    <lineage>
        <taxon>Bacteria</taxon>
        <taxon>Bacillati</taxon>
        <taxon>Bacillota</taxon>
        <taxon>Bacilli</taxon>
        <taxon>Bacillales</taxon>
        <taxon>Bacillaceae</taxon>
        <taxon>Terribacillus</taxon>
    </lineage>
</organism>
<dbReference type="InterPro" id="IPR013693">
    <property type="entry name" value="SpoIID/LytB_N"/>
</dbReference>
<dbReference type="GO" id="GO:0030435">
    <property type="term" value="P:sporulation resulting in formation of a cellular spore"/>
    <property type="evidence" value="ECO:0007669"/>
    <property type="project" value="InterPro"/>
</dbReference>
<dbReference type="GO" id="GO:0030288">
    <property type="term" value="C:outer membrane-bounded periplasmic space"/>
    <property type="evidence" value="ECO:0007669"/>
    <property type="project" value="TreeGrafter"/>
</dbReference>
<proteinExistence type="predicted"/>
<keyword evidence="1" id="KW-0472">Membrane</keyword>
<dbReference type="PANTHER" id="PTHR30032">
    <property type="entry name" value="N-ACETYLMURAMOYL-L-ALANINE AMIDASE-RELATED"/>
    <property type="match status" value="1"/>
</dbReference>
<dbReference type="Proteomes" id="UP000027980">
    <property type="component" value="Chromosome"/>
</dbReference>
<keyword evidence="1" id="KW-0812">Transmembrane</keyword>
<dbReference type="InterPro" id="IPR013486">
    <property type="entry name" value="SpoIID/LytB"/>
</dbReference>
<evidence type="ECO:0000256" key="1">
    <source>
        <dbReference type="SAM" id="Phobius"/>
    </source>
</evidence>
<accession>A0A075LTY2</accession>
<feature type="domain" description="Sporulation stage II protein D amidase enhancer LytB N-terminal" evidence="2">
    <location>
        <begin position="73"/>
        <end position="176"/>
    </location>
</feature>
<dbReference type="Pfam" id="PF08486">
    <property type="entry name" value="SpoIID"/>
    <property type="match status" value="1"/>
</dbReference>
<dbReference type="InterPro" id="IPR014225">
    <property type="entry name" value="Spore_II_D_firmicutes"/>
</dbReference>
<sequence length="346" mass="38702">MQNKKPSTKRRRLKSHVLISILIVCLFTVIVALPTLIVVPFIDPGGMERTATAMEQEKEIKETASVAVEVSRTASNTVETVPLETYVTRVVASEMPADFELEALKAQAVAARTYVVRYMEDHQAEKPEAIEVSDSTSDQVYKNEEELRQAWGKDYEEKMSKLTEAVEGTSGEIIMYDGEPITPSFFSTSNGYTENAEDYWENPLPYLKSVESPWDEQSPKFEDQKVIVIEEAEKLLGVAIDPNKPPGELKRNSSQRVAEVEIGGKKFTGREIREKLGLKSTDFTLSMKDNHLIFQTKGYGHGVGMSQYGANGMAAEGKSYKDILTYYYKDTEINKLPAEGAKLVSK</sequence>
<dbReference type="OrthoDB" id="9794671at2"/>
<dbReference type="AlphaFoldDB" id="A0A075LTY2"/>
<feature type="transmembrane region" description="Helical" evidence="1">
    <location>
        <begin position="21"/>
        <end position="42"/>
    </location>
</feature>
<evidence type="ECO:0000313" key="4">
    <source>
        <dbReference type="Proteomes" id="UP000027980"/>
    </source>
</evidence>
<dbReference type="HOGENOM" id="CLU_021203_1_1_9"/>
<dbReference type="PANTHER" id="PTHR30032:SF4">
    <property type="entry name" value="AMIDASE ENHANCER"/>
    <property type="match status" value="1"/>
</dbReference>
<dbReference type="NCBIfam" id="TIGR02669">
    <property type="entry name" value="SpoIID_LytB"/>
    <property type="match status" value="1"/>
</dbReference>
<dbReference type="RefSeq" id="WP_051748312.1">
    <property type="nucleotide sequence ID" value="NZ_CP008876.1"/>
</dbReference>
<reference evidence="3 4" key="1">
    <citation type="submission" date="2014-07" db="EMBL/GenBank/DDBJ databases">
        <title>Complete genome sequence of a moderately halophilic bacterium Terribacillus aidingensis MP602, isolated from Cryptomeria fortunei in Tianmu mountain in China.</title>
        <authorList>
            <person name="Wang Y."/>
            <person name="Lu P."/>
            <person name="Zhang L."/>
        </authorList>
    </citation>
    <scope>NUCLEOTIDE SEQUENCE [LARGE SCALE GENOMIC DNA]</scope>
    <source>
        <strain evidence="3 4">MP602</strain>
    </source>
</reference>
<dbReference type="KEGG" id="tap:GZ22_15375"/>
<evidence type="ECO:0000259" key="2">
    <source>
        <dbReference type="Pfam" id="PF08486"/>
    </source>
</evidence>
<dbReference type="EMBL" id="CP008876">
    <property type="protein sequence ID" value="AIF67883.1"/>
    <property type="molecule type" value="Genomic_DNA"/>
</dbReference>
<protein>
    <submittedName>
        <fullName evidence="3">Stage II sporulation protein D</fullName>
    </submittedName>
</protein>